<gene>
    <name evidence="1" type="ORF">GCM10010226_56700</name>
</gene>
<comment type="caution">
    <text evidence="1">The sequence shown here is derived from an EMBL/GenBank/DDBJ whole genome shotgun (WGS) entry which is preliminary data.</text>
</comment>
<reference evidence="1" key="1">
    <citation type="journal article" date="2014" name="Int. J. Syst. Evol. Microbiol.">
        <title>Complete genome sequence of Corynebacterium casei LMG S-19264T (=DSM 44701T), isolated from a smear-ripened cheese.</title>
        <authorList>
            <consortium name="US DOE Joint Genome Institute (JGI-PGF)"/>
            <person name="Walter F."/>
            <person name="Albersmeier A."/>
            <person name="Kalinowski J."/>
            <person name="Ruckert C."/>
        </authorList>
    </citation>
    <scope>NUCLEOTIDE SEQUENCE</scope>
    <source>
        <strain evidence="1">JCM 4125</strain>
    </source>
</reference>
<dbReference type="Proteomes" id="UP000646776">
    <property type="component" value="Unassembled WGS sequence"/>
</dbReference>
<protein>
    <submittedName>
        <fullName evidence="1">Uncharacterized protein</fullName>
    </submittedName>
</protein>
<dbReference type="EMBL" id="BMSA01000018">
    <property type="protein sequence ID" value="GGT71390.1"/>
    <property type="molecule type" value="Genomic_DNA"/>
</dbReference>
<reference evidence="1" key="2">
    <citation type="submission" date="2020-09" db="EMBL/GenBank/DDBJ databases">
        <authorList>
            <person name="Sun Q."/>
            <person name="Ohkuma M."/>
        </authorList>
    </citation>
    <scope>NUCLEOTIDE SEQUENCE</scope>
    <source>
        <strain evidence="1">JCM 4125</strain>
    </source>
</reference>
<dbReference type="AlphaFoldDB" id="A0A918HK27"/>
<dbReference type="RefSeq" id="WP_189714227.1">
    <property type="nucleotide sequence ID" value="NZ_BMSA01000018.1"/>
</dbReference>
<evidence type="ECO:0000313" key="2">
    <source>
        <dbReference type="Proteomes" id="UP000646776"/>
    </source>
</evidence>
<accession>A0A918HK27</accession>
<keyword evidence="2" id="KW-1185">Reference proteome</keyword>
<sequence length="194" mass="21419">MPQPGLFELETVVVAQPKRSRWRRYGGPVLTLSTVEGERLAHVTHIDDSHWLITKTSGEFIAGITKRSRFGPFGAVRFHFTGTGNEQVGTAAAQGLVKTRQLSLQTGQKRPLLLIRRGGLSSEWHLARTDPQRGPEREILARVTVSTIDAWLGLQQYALDMAPRLEACERRAVVASVVCLHLLRRPPAGNATPA</sequence>
<name>A0A918HK27_9ACTN</name>
<proteinExistence type="predicted"/>
<organism evidence="1 2">
    <name type="scientific">Streptomyces phaeofaciens</name>
    <dbReference type="NCBI Taxonomy" id="68254"/>
    <lineage>
        <taxon>Bacteria</taxon>
        <taxon>Bacillati</taxon>
        <taxon>Actinomycetota</taxon>
        <taxon>Actinomycetes</taxon>
        <taxon>Kitasatosporales</taxon>
        <taxon>Streptomycetaceae</taxon>
        <taxon>Streptomyces</taxon>
    </lineage>
</organism>
<evidence type="ECO:0000313" key="1">
    <source>
        <dbReference type="EMBL" id="GGT71390.1"/>
    </source>
</evidence>